<feature type="region of interest" description="Disordered" evidence="7">
    <location>
        <begin position="32"/>
        <end position="85"/>
    </location>
</feature>
<dbReference type="RefSeq" id="WP_230526470.1">
    <property type="nucleotide sequence ID" value="NZ_JAJGAK010000001.1"/>
</dbReference>
<evidence type="ECO:0000256" key="7">
    <source>
        <dbReference type="SAM" id="MobiDB-lite"/>
    </source>
</evidence>
<evidence type="ECO:0000256" key="1">
    <source>
        <dbReference type="ARBA" id="ARBA00004459"/>
    </source>
</evidence>
<dbReference type="NCBIfam" id="NF047847">
    <property type="entry name" value="SS_mature_LptM"/>
    <property type="match status" value="1"/>
</dbReference>
<dbReference type="EMBL" id="JAJGAK010000001">
    <property type="protein sequence ID" value="MCC8362898.1"/>
    <property type="molecule type" value="Genomic_DNA"/>
</dbReference>
<keyword evidence="2" id="KW-0732">Signal</keyword>
<gene>
    <name evidence="8" type="ORF">LK996_07390</name>
</gene>
<evidence type="ECO:0000256" key="2">
    <source>
        <dbReference type="ARBA" id="ARBA00022729"/>
    </source>
</evidence>
<keyword evidence="5" id="KW-0998">Cell outer membrane</keyword>
<keyword evidence="6 8" id="KW-0449">Lipoprotein</keyword>
<organism evidence="8 9">
    <name type="scientific">Noviluteimonas lactosilytica</name>
    <dbReference type="NCBI Taxonomy" id="2888523"/>
    <lineage>
        <taxon>Bacteria</taxon>
        <taxon>Pseudomonadati</taxon>
        <taxon>Pseudomonadota</taxon>
        <taxon>Gammaproteobacteria</taxon>
        <taxon>Lysobacterales</taxon>
        <taxon>Lysobacteraceae</taxon>
        <taxon>Noviluteimonas</taxon>
    </lineage>
</organism>
<evidence type="ECO:0000256" key="3">
    <source>
        <dbReference type="ARBA" id="ARBA00023136"/>
    </source>
</evidence>
<protein>
    <submittedName>
        <fullName evidence="8">Lipoprotein</fullName>
    </submittedName>
</protein>
<evidence type="ECO:0000256" key="6">
    <source>
        <dbReference type="ARBA" id="ARBA00023288"/>
    </source>
</evidence>
<name>A0ABS8JH16_9GAMM</name>
<reference evidence="8" key="1">
    <citation type="submission" date="2021-10" db="EMBL/GenBank/DDBJ databases">
        <authorList>
            <person name="Lyu M."/>
            <person name="Wang X."/>
            <person name="Meng X."/>
            <person name="Xu K."/>
        </authorList>
    </citation>
    <scope>NUCLEOTIDE SEQUENCE</scope>
    <source>
        <strain evidence="8">A6</strain>
    </source>
</reference>
<evidence type="ECO:0000256" key="4">
    <source>
        <dbReference type="ARBA" id="ARBA00023139"/>
    </source>
</evidence>
<proteinExistence type="predicted"/>
<keyword evidence="3" id="KW-0472">Membrane</keyword>
<evidence type="ECO:0000313" key="8">
    <source>
        <dbReference type="EMBL" id="MCC8362898.1"/>
    </source>
</evidence>
<comment type="subcellular location">
    <subcellularLocation>
        <location evidence="1">Cell outer membrane</location>
        <topology evidence="1">Lipid-anchor</topology>
    </subcellularLocation>
</comment>
<sequence length="85" mass="8550">MNRNRLMAALLVAALPLAGCGNKGPLIRVPNVEGGPPEMPAADTTVMPADNGSIVLPAESGTVMPPSASTVPDIDNDDGSTGTPR</sequence>
<comment type="caution">
    <text evidence="8">The sequence shown here is derived from an EMBL/GenBank/DDBJ whole genome shotgun (WGS) entry which is preliminary data.</text>
</comment>
<keyword evidence="4" id="KW-0564">Palmitate</keyword>
<accession>A0ABS8JH16</accession>
<dbReference type="Proteomes" id="UP001165293">
    <property type="component" value="Unassembled WGS sequence"/>
</dbReference>
<evidence type="ECO:0000313" key="9">
    <source>
        <dbReference type="Proteomes" id="UP001165293"/>
    </source>
</evidence>
<keyword evidence="9" id="KW-1185">Reference proteome</keyword>
<evidence type="ECO:0000256" key="5">
    <source>
        <dbReference type="ARBA" id="ARBA00023237"/>
    </source>
</evidence>
<dbReference type="InterPro" id="IPR032831">
    <property type="entry name" value="LptM_cons"/>
</dbReference>